<reference evidence="2" key="1">
    <citation type="submission" date="2014-12" db="EMBL/GenBank/DDBJ databases">
        <title>Insight into the proteome of Arion vulgaris.</title>
        <authorList>
            <person name="Aradska J."/>
            <person name="Bulat T."/>
            <person name="Smidak R."/>
            <person name="Sarate P."/>
            <person name="Gangsoo J."/>
            <person name="Sialana F."/>
            <person name="Bilban M."/>
            <person name="Lubec G."/>
        </authorList>
    </citation>
    <scope>NUCLEOTIDE SEQUENCE</scope>
    <source>
        <tissue evidence="2">Skin</tissue>
    </source>
</reference>
<dbReference type="EMBL" id="HACG01013161">
    <property type="protein sequence ID" value="CEK60026.1"/>
    <property type="molecule type" value="Transcribed_RNA"/>
</dbReference>
<feature type="compositionally biased region" description="Basic and acidic residues" evidence="1">
    <location>
        <begin position="286"/>
        <end position="310"/>
    </location>
</feature>
<dbReference type="AlphaFoldDB" id="A0A0B6YWB2"/>
<accession>A0A0B6YWB2</accession>
<evidence type="ECO:0000256" key="1">
    <source>
        <dbReference type="SAM" id="MobiDB-lite"/>
    </source>
</evidence>
<sequence>MSKHSKTLSQLVFLTKELQKNEHKYRFDEYVIKEVEGEHYLLFPQIPGVWIKKDFETLDIVIKVASDKEGLYKLEGNCGVKGFDLFDLMTLALPRKNTTGDVEYIVLKPKEYREDSQWPRHKKLDLVCETLEKHRKGEEPRILRKNNFFWSDLNCGLGPILNFKTGNPKTRNFERDPSLLSYLRFEKGSSTQRAVKFLIPVFHSEKLPDFDKECLGEMIALTRVKQDGYIIVRELSKLETNTSTNSDGYYESFFSKDEEDDGLSDWERKIVEAGFAKAEKMRSTEFKPLTLEEKPKGDEEKPNRDEEKTKALKMKTVQFDQIRAKMNEMSLPKTENKK</sequence>
<protein>
    <submittedName>
        <fullName evidence="2">Uncharacterized protein</fullName>
    </submittedName>
</protein>
<proteinExistence type="predicted"/>
<gene>
    <name evidence="2" type="primary">ORF38193</name>
</gene>
<feature type="region of interest" description="Disordered" evidence="1">
    <location>
        <begin position="286"/>
        <end position="311"/>
    </location>
</feature>
<organism evidence="2">
    <name type="scientific">Arion vulgaris</name>
    <dbReference type="NCBI Taxonomy" id="1028688"/>
    <lineage>
        <taxon>Eukaryota</taxon>
        <taxon>Metazoa</taxon>
        <taxon>Spiralia</taxon>
        <taxon>Lophotrochozoa</taxon>
        <taxon>Mollusca</taxon>
        <taxon>Gastropoda</taxon>
        <taxon>Heterobranchia</taxon>
        <taxon>Euthyneura</taxon>
        <taxon>Panpulmonata</taxon>
        <taxon>Eupulmonata</taxon>
        <taxon>Stylommatophora</taxon>
        <taxon>Helicina</taxon>
        <taxon>Arionoidea</taxon>
        <taxon>Arionidae</taxon>
        <taxon>Arion</taxon>
    </lineage>
</organism>
<name>A0A0B6YWB2_9EUPU</name>
<evidence type="ECO:0000313" key="2">
    <source>
        <dbReference type="EMBL" id="CEK60026.1"/>
    </source>
</evidence>